<accession>A0A5D2J809</accession>
<name>A0A5D2J809_GOSTO</name>
<evidence type="ECO:0000313" key="2">
    <source>
        <dbReference type="Proteomes" id="UP000322667"/>
    </source>
</evidence>
<protein>
    <submittedName>
        <fullName evidence="1">Uncharacterized protein</fullName>
    </submittedName>
</protein>
<dbReference type="Proteomes" id="UP000322667">
    <property type="component" value="Chromosome D10"/>
</dbReference>
<dbReference type="EMBL" id="CM017632">
    <property type="protein sequence ID" value="TYH51037.1"/>
    <property type="molecule type" value="Genomic_DNA"/>
</dbReference>
<proteinExistence type="predicted"/>
<sequence>MAKGGTTSIGARLAATKEACAGHFGETATKACQASGRGALMWQ</sequence>
<gene>
    <name evidence="1" type="ORF">ES332_D10G246700v1</name>
</gene>
<evidence type="ECO:0000313" key="1">
    <source>
        <dbReference type="EMBL" id="TYH51037.1"/>
    </source>
</evidence>
<organism evidence="1 2">
    <name type="scientific">Gossypium tomentosum</name>
    <name type="common">Hawaiian cotton</name>
    <name type="synonym">Gossypium sandvicense</name>
    <dbReference type="NCBI Taxonomy" id="34277"/>
    <lineage>
        <taxon>Eukaryota</taxon>
        <taxon>Viridiplantae</taxon>
        <taxon>Streptophyta</taxon>
        <taxon>Embryophyta</taxon>
        <taxon>Tracheophyta</taxon>
        <taxon>Spermatophyta</taxon>
        <taxon>Magnoliopsida</taxon>
        <taxon>eudicotyledons</taxon>
        <taxon>Gunneridae</taxon>
        <taxon>Pentapetalae</taxon>
        <taxon>rosids</taxon>
        <taxon>malvids</taxon>
        <taxon>Malvales</taxon>
        <taxon>Malvaceae</taxon>
        <taxon>Malvoideae</taxon>
        <taxon>Gossypium</taxon>
    </lineage>
</organism>
<keyword evidence="2" id="KW-1185">Reference proteome</keyword>
<dbReference type="AlphaFoldDB" id="A0A5D2J809"/>
<reference evidence="1 2" key="1">
    <citation type="submission" date="2019-07" db="EMBL/GenBank/DDBJ databases">
        <title>WGS assembly of Gossypium tomentosum.</title>
        <authorList>
            <person name="Chen Z.J."/>
            <person name="Sreedasyam A."/>
            <person name="Ando A."/>
            <person name="Song Q."/>
            <person name="De L."/>
            <person name="Hulse-Kemp A."/>
            <person name="Ding M."/>
            <person name="Ye W."/>
            <person name="Kirkbride R."/>
            <person name="Jenkins J."/>
            <person name="Plott C."/>
            <person name="Lovell J."/>
            <person name="Lin Y.-M."/>
            <person name="Vaughn R."/>
            <person name="Liu B."/>
            <person name="Li W."/>
            <person name="Simpson S."/>
            <person name="Scheffler B."/>
            <person name="Saski C."/>
            <person name="Grover C."/>
            <person name="Hu G."/>
            <person name="Conover J."/>
            <person name="Carlson J."/>
            <person name="Shu S."/>
            <person name="Boston L."/>
            <person name="Williams M."/>
            <person name="Peterson D."/>
            <person name="Mcgee K."/>
            <person name="Jones D."/>
            <person name="Wendel J."/>
            <person name="Stelly D."/>
            <person name="Grimwood J."/>
            <person name="Schmutz J."/>
        </authorList>
    </citation>
    <scope>NUCLEOTIDE SEQUENCE [LARGE SCALE GENOMIC DNA]</scope>
    <source>
        <strain evidence="1">7179.01</strain>
    </source>
</reference>